<organism evidence="3 4">
    <name type="scientific">Thermincola ferriacetica</name>
    <dbReference type="NCBI Taxonomy" id="281456"/>
    <lineage>
        <taxon>Bacteria</taxon>
        <taxon>Bacillati</taxon>
        <taxon>Bacillota</taxon>
        <taxon>Clostridia</taxon>
        <taxon>Eubacteriales</taxon>
        <taxon>Thermincolaceae</taxon>
        <taxon>Thermincola</taxon>
    </lineage>
</organism>
<dbReference type="Pfam" id="PF13439">
    <property type="entry name" value="Glyco_transf_4"/>
    <property type="match status" value="1"/>
</dbReference>
<dbReference type="Gene3D" id="3.40.50.2000">
    <property type="entry name" value="Glycogen Phosphorylase B"/>
    <property type="match status" value="2"/>
</dbReference>
<dbReference type="PANTHER" id="PTHR45947">
    <property type="entry name" value="SULFOQUINOVOSYL TRANSFERASE SQD2"/>
    <property type="match status" value="1"/>
</dbReference>
<dbReference type="EMBL" id="LGTE01000028">
    <property type="protein sequence ID" value="KNZ68522.1"/>
    <property type="molecule type" value="Genomic_DNA"/>
</dbReference>
<feature type="domain" description="Glycosyltransferase subfamily 4-like N-terminal" evidence="2">
    <location>
        <begin position="15"/>
        <end position="189"/>
    </location>
</feature>
<accession>A0A0L6VYX0</accession>
<comment type="caution">
    <text evidence="3">The sequence shown here is derived from an EMBL/GenBank/DDBJ whole genome shotgun (WGS) entry which is preliminary data.</text>
</comment>
<dbReference type="PANTHER" id="PTHR45947:SF3">
    <property type="entry name" value="SULFOQUINOVOSYL TRANSFERASE SQD2"/>
    <property type="match status" value="1"/>
</dbReference>
<dbReference type="CDD" id="cd03801">
    <property type="entry name" value="GT4_PimA-like"/>
    <property type="match status" value="1"/>
</dbReference>
<dbReference type="InterPro" id="IPR050194">
    <property type="entry name" value="Glycosyltransferase_grp1"/>
</dbReference>
<keyword evidence="3" id="KW-0808">Transferase</keyword>
<sequence length="420" mass="47534">MRILIFSWEYPPKSVGGLAQHVYYLSKALAKWGHQVYVVTCGGPDTEPVENIDGVQVHRVHSYAVSAPDFRTWILHLNLSMLEYAVTLLNSIDGVDIVHAHDWLVAYAGRAVKHAYRIPLVATIHATEYGRNHGLHNDNQRYISDVEWWLTYEAWRVICCSSYMEQELKNFFQLPGDKIRIIPNGVEPEDFQAPASIREERGKMIFFIGRLVREKGVQVLLEAAPRILSQYPDTRIVIAGKGPYEDYLRAIAHGLGLNGKVEFAGYVNDMQRNRLYQQATVAAFPSLYEPFGIVALEAMAAKTPVVVGDTGGLREIVEHGVDGLKCYPGSAQSLADNILAVFNDPGLAQRLKKAGYEKVIKKYSWDAIAGQTAEVYKEIVNEAKSVNWQTDTWMARKRLSLVQEKFRNFGRYNIFGQERR</sequence>
<dbReference type="PATRIC" id="fig|281456.6.peg.3049"/>
<keyword evidence="4" id="KW-1185">Reference proteome</keyword>
<dbReference type="Pfam" id="PF00534">
    <property type="entry name" value="Glycos_transf_1"/>
    <property type="match status" value="1"/>
</dbReference>
<feature type="domain" description="Glycosyl transferase family 1" evidence="1">
    <location>
        <begin position="198"/>
        <end position="357"/>
    </location>
</feature>
<protein>
    <submittedName>
        <fullName evidence="3">Group 1 glycosyl transferase</fullName>
    </submittedName>
</protein>
<dbReference type="GO" id="GO:0016757">
    <property type="term" value="F:glycosyltransferase activity"/>
    <property type="evidence" value="ECO:0007669"/>
    <property type="project" value="InterPro"/>
</dbReference>
<dbReference type="InterPro" id="IPR028098">
    <property type="entry name" value="Glyco_trans_4-like_N"/>
</dbReference>
<evidence type="ECO:0000313" key="4">
    <source>
        <dbReference type="Proteomes" id="UP000037175"/>
    </source>
</evidence>
<proteinExistence type="predicted"/>
<dbReference type="Proteomes" id="UP000037175">
    <property type="component" value="Unassembled WGS sequence"/>
</dbReference>
<name>A0A0L6VYX0_9FIRM</name>
<evidence type="ECO:0000259" key="2">
    <source>
        <dbReference type="Pfam" id="PF13439"/>
    </source>
</evidence>
<evidence type="ECO:0000259" key="1">
    <source>
        <dbReference type="Pfam" id="PF00534"/>
    </source>
</evidence>
<evidence type="ECO:0000313" key="3">
    <source>
        <dbReference type="EMBL" id="KNZ68522.1"/>
    </source>
</evidence>
<dbReference type="AlphaFoldDB" id="A0A0L6VYX0"/>
<dbReference type="InterPro" id="IPR001296">
    <property type="entry name" value="Glyco_trans_1"/>
</dbReference>
<gene>
    <name evidence="3" type="ORF">Tfer_2915</name>
</gene>
<dbReference type="RefSeq" id="WP_083436967.1">
    <property type="nucleotide sequence ID" value="NZ_LGTE01000028.1"/>
</dbReference>
<dbReference type="SUPFAM" id="SSF53756">
    <property type="entry name" value="UDP-Glycosyltransferase/glycogen phosphorylase"/>
    <property type="match status" value="1"/>
</dbReference>
<reference evidence="4" key="1">
    <citation type="submission" date="2015-07" db="EMBL/GenBank/DDBJ databases">
        <title>Complete Genome of Thermincola ferriacetica strain Z-0001T.</title>
        <authorList>
            <person name="Lusk B."/>
            <person name="Badalamenti J.P."/>
            <person name="Parameswaran P."/>
            <person name="Bond D.R."/>
            <person name="Torres C.I."/>
        </authorList>
    </citation>
    <scope>NUCLEOTIDE SEQUENCE [LARGE SCALE GENOMIC DNA]</scope>
    <source>
        <strain evidence="4">Z-0001</strain>
    </source>
</reference>